<dbReference type="SUPFAM" id="SSF51445">
    <property type="entry name" value="(Trans)glycosidases"/>
    <property type="match status" value="1"/>
</dbReference>
<feature type="compositionally biased region" description="Low complexity" evidence="12">
    <location>
        <begin position="155"/>
        <end position="170"/>
    </location>
</feature>
<comment type="similarity">
    <text evidence="2 10">Belongs to the glycosyl hydrolase 17 family.</text>
</comment>
<evidence type="ECO:0000256" key="10">
    <source>
        <dbReference type="RuleBase" id="RU004335"/>
    </source>
</evidence>
<sequence>MKTLHLLASIVIIIGASEAAPVKRGFWDDLFGLDQTTTQAVAAATTTPQAVTIPTQQAVAPAQPATTSSSGGFWANLFDFDTPSTAAATTPITTQAPVAQAQPTAATTTSRGFLAGLLDNLFGNNDSTTSPTTAPAAISIPASVPTTSQQPAPIASSPTTAQVPAATTTSGGRTAQELWDFFFGSSSSNAAVLSPATTQPIQSSSNNVNSLINTSQSHVSSIASSNPNTLGSTYQGGSPGKNTESINTATATAINGGSTDGAEVAEGALGITYSPYTKSDGCKTASEVASDIAKLSSYEVIRLYGTDCSGIENVLSSMHSGQKLFLGVWNAATPTNELSDIVKAINNSNQGWDVVHTIAIGNERVNAGVYTAAQMKTYVDQSRQYLKQNAPQYTGPIVTVDTLVAYLANPSLCEMSDYLAVNSHPYWDGGVQPSNSGPWLQQQISSLQNVCGSQKEVLITETGWPTQGQAYGQCVPSVPNQVSAVASINKSIGAKTIMFTMYNDYWKDPGAYGVEQHWGLYGDPSE</sequence>
<evidence type="ECO:0000256" key="4">
    <source>
        <dbReference type="ARBA" id="ARBA00022525"/>
    </source>
</evidence>
<evidence type="ECO:0000256" key="3">
    <source>
        <dbReference type="ARBA" id="ARBA00022512"/>
    </source>
</evidence>
<evidence type="ECO:0000256" key="8">
    <source>
        <dbReference type="ARBA" id="ARBA00023295"/>
    </source>
</evidence>
<evidence type="ECO:0000256" key="6">
    <source>
        <dbReference type="ARBA" id="ARBA00022801"/>
    </source>
</evidence>
<evidence type="ECO:0000256" key="7">
    <source>
        <dbReference type="ARBA" id="ARBA00023180"/>
    </source>
</evidence>
<dbReference type="GO" id="GO:0071555">
    <property type="term" value="P:cell wall organization"/>
    <property type="evidence" value="ECO:0007669"/>
    <property type="project" value="UniProtKB-KW"/>
</dbReference>
<keyword evidence="4" id="KW-0964">Secreted</keyword>
<reference evidence="14" key="1">
    <citation type="submission" date="2022-12" db="EMBL/GenBank/DDBJ databases">
        <authorList>
            <person name="Brejova B."/>
        </authorList>
    </citation>
    <scope>NUCLEOTIDE SEQUENCE</scope>
</reference>
<dbReference type="OrthoDB" id="941679at2759"/>
<dbReference type="FunFam" id="3.20.20.80:FF:000111">
    <property type="entry name" value="Soluble cell wall protein"/>
    <property type="match status" value="1"/>
</dbReference>
<dbReference type="GO" id="GO:0005975">
    <property type="term" value="P:carbohydrate metabolic process"/>
    <property type="evidence" value="ECO:0007669"/>
    <property type="project" value="InterPro"/>
</dbReference>
<evidence type="ECO:0000256" key="5">
    <source>
        <dbReference type="ARBA" id="ARBA00022729"/>
    </source>
</evidence>
<dbReference type="GO" id="GO:0009986">
    <property type="term" value="C:cell surface"/>
    <property type="evidence" value="ECO:0007669"/>
    <property type="project" value="TreeGrafter"/>
</dbReference>
<evidence type="ECO:0000256" key="11">
    <source>
        <dbReference type="RuleBase" id="RU004336"/>
    </source>
</evidence>
<evidence type="ECO:0000313" key="14">
    <source>
        <dbReference type="EMBL" id="CAI5758971.1"/>
    </source>
</evidence>
<keyword evidence="5 13" id="KW-0732">Signal</keyword>
<proteinExistence type="inferred from homology"/>
<keyword evidence="3" id="KW-0134">Cell wall</keyword>
<dbReference type="GO" id="GO:0042973">
    <property type="term" value="F:glucan endo-1,3-beta-D-glucosidase activity"/>
    <property type="evidence" value="ECO:0007669"/>
    <property type="project" value="TreeGrafter"/>
</dbReference>
<evidence type="ECO:0000256" key="13">
    <source>
        <dbReference type="SAM" id="SignalP"/>
    </source>
</evidence>
<dbReference type="Proteomes" id="UP001152885">
    <property type="component" value="Unassembled WGS sequence"/>
</dbReference>
<feature type="signal peptide" evidence="13">
    <location>
        <begin position="1"/>
        <end position="19"/>
    </location>
</feature>
<evidence type="ECO:0000256" key="1">
    <source>
        <dbReference type="ARBA" id="ARBA00004191"/>
    </source>
</evidence>
<dbReference type="GO" id="GO:0009277">
    <property type="term" value="C:fungal-type cell wall"/>
    <property type="evidence" value="ECO:0007669"/>
    <property type="project" value="TreeGrafter"/>
</dbReference>
<comment type="subcellular location">
    <subcellularLocation>
        <location evidence="1">Secreted</location>
        <location evidence="1">Cell wall</location>
    </subcellularLocation>
</comment>
<keyword evidence="15" id="KW-1185">Reference proteome</keyword>
<dbReference type="GO" id="GO:0005576">
    <property type="term" value="C:extracellular region"/>
    <property type="evidence" value="ECO:0007669"/>
    <property type="project" value="UniProtKB-ARBA"/>
</dbReference>
<dbReference type="InterPro" id="IPR050732">
    <property type="entry name" value="Beta-glucan_modifiers"/>
</dbReference>
<keyword evidence="7" id="KW-0325">Glycoprotein</keyword>
<dbReference type="Pfam" id="PF00332">
    <property type="entry name" value="Glyco_hydro_17"/>
    <property type="match status" value="1"/>
</dbReference>
<evidence type="ECO:0000256" key="2">
    <source>
        <dbReference type="ARBA" id="ARBA00008773"/>
    </source>
</evidence>
<accession>A0A9W4XE39</accession>
<dbReference type="PANTHER" id="PTHR16631">
    <property type="entry name" value="GLUCAN 1,3-BETA-GLUCOSIDASE"/>
    <property type="match status" value="1"/>
</dbReference>
<dbReference type="InterPro" id="IPR000490">
    <property type="entry name" value="Glyco_hydro_17"/>
</dbReference>
<protein>
    <submittedName>
        <fullName evidence="14">Uncharacterized protein</fullName>
    </submittedName>
</protein>
<dbReference type="PROSITE" id="PS00587">
    <property type="entry name" value="GLYCOSYL_HYDROL_F17"/>
    <property type="match status" value="1"/>
</dbReference>
<name>A0A9W4XE39_9ASCO</name>
<dbReference type="PANTHER" id="PTHR16631:SF14">
    <property type="entry name" value="FAMILY 17 GLUCOSIDASE SCW10-RELATED"/>
    <property type="match status" value="1"/>
</dbReference>
<comment type="caution">
    <text evidence="14">The sequence shown here is derived from an EMBL/GenBank/DDBJ whole genome shotgun (WGS) entry which is preliminary data.</text>
</comment>
<gene>
    <name evidence="14" type="ORF">CANVERA_P3480</name>
</gene>
<keyword evidence="9" id="KW-0961">Cell wall biogenesis/degradation</keyword>
<keyword evidence="8 11" id="KW-0326">Glycosidase</keyword>
<feature type="chain" id="PRO_5040802605" evidence="13">
    <location>
        <begin position="20"/>
        <end position="526"/>
    </location>
</feature>
<feature type="region of interest" description="Disordered" evidence="12">
    <location>
        <begin position="143"/>
        <end position="170"/>
    </location>
</feature>
<evidence type="ECO:0000313" key="15">
    <source>
        <dbReference type="Proteomes" id="UP001152885"/>
    </source>
</evidence>
<evidence type="ECO:0000256" key="9">
    <source>
        <dbReference type="ARBA" id="ARBA00023316"/>
    </source>
</evidence>
<dbReference type="EMBL" id="CANTUO010000003">
    <property type="protein sequence ID" value="CAI5758971.1"/>
    <property type="molecule type" value="Genomic_DNA"/>
</dbReference>
<dbReference type="Gene3D" id="3.20.20.80">
    <property type="entry name" value="Glycosidases"/>
    <property type="match status" value="1"/>
</dbReference>
<feature type="region of interest" description="Disordered" evidence="12">
    <location>
        <begin position="219"/>
        <end position="243"/>
    </location>
</feature>
<keyword evidence="6 11" id="KW-0378">Hydrolase</keyword>
<evidence type="ECO:0000256" key="12">
    <source>
        <dbReference type="SAM" id="MobiDB-lite"/>
    </source>
</evidence>
<dbReference type="InterPro" id="IPR017853">
    <property type="entry name" value="GH"/>
</dbReference>
<dbReference type="AlphaFoldDB" id="A0A9W4XE39"/>
<organism evidence="14 15">
    <name type="scientific">Candida verbasci</name>
    <dbReference type="NCBI Taxonomy" id="1227364"/>
    <lineage>
        <taxon>Eukaryota</taxon>
        <taxon>Fungi</taxon>
        <taxon>Dikarya</taxon>
        <taxon>Ascomycota</taxon>
        <taxon>Saccharomycotina</taxon>
        <taxon>Pichiomycetes</taxon>
        <taxon>Debaryomycetaceae</taxon>
        <taxon>Candida/Lodderomyces clade</taxon>
        <taxon>Candida</taxon>
    </lineage>
</organism>